<evidence type="ECO:0000259" key="5">
    <source>
        <dbReference type="SMART" id="SM00470"/>
    </source>
</evidence>
<dbReference type="NCBIfam" id="TIGR00180">
    <property type="entry name" value="parB_part"/>
    <property type="match status" value="1"/>
</dbReference>
<dbReference type="EMBL" id="JACOGI010000002">
    <property type="protein sequence ID" value="MBC3516585.1"/>
    <property type="molecule type" value="Genomic_DNA"/>
</dbReference>
<comment type="subcellular location">
    <subcellularLocation>
        <location evidence="1">Cytoplasm</location>
        <location evidence="1">Nucleoid</location>
    </subcellularLocation>
</comment>
<keyword evidence="7" id="KW-1185">Reference proteome</keyword>
<protein>
    <submittedName>
        <fullName evidence="6">ParB/RepB/Spo0J family partition protein</fullName>
    </submittedName>
</protein>
<dbReference type="InterPro" id="IPR004437">
    <property type="entry name" value="ParB/RepB/Spo0J"/>
</dbReference>
<sequence length="283" mass="31138">MAGKKRGLGKGLDALFVDNAVDSDSAVTALPVAEIEPHQGQPRRAFDQQALDELAASIAEHGVLQPILVRPLAGGGYQIVAGERRWRAARLAGLGQIPAVVREMTDEQVYQAALVENLQREDLNPVEESLGYQQLVQQYHMTQEQVAQKVSKSRSAVANALRLLSLPQPVIDLLAAGKLSTGHAKALLMVKDADTLCRAAEYVVQYELTVRQTERYCKQLEAGQKPRTEKLVAPIFKEVELSLTETLGRRVKVTTDGKKGKLEIEYFSKDDLIQLAGIFNEKV</sequence>
<dbReference type="GO" id="GO:0003677">
    <property type="term" value="F:DNA binding"/>
    <property type="evidence" value="ECO:0007669"/>
    <property type="project" value="UniProtKB-KW"/>
</dbReference>
<dbReference type="SUPFAM" id="SSF110849">
    <property type="entry name" value="ParB/Sulfiredoxin"/>
    <property type="match status" value="1"/>
</dbReference>
<dbReference type="Gene3D" id="3.90.1530.30">
    <property type="match status" value="1"/>
</dbReference>
<dbReference type="GO" id="GO:0007059">
    <property type="term" value="P:chromosome segregation"/>
    <property type="evidence" value="ECO:0007669"/>
    <property type="project" value="UniProtKB-KW"/>
</dbReference>
<keyword evidence="4" id="KW-0238">DNA-binding</keyword>
<gene>
    <name evidence="6" type="ORF">H8K20_09295</name>
</gene>
<dbReference type="AlphaFoldDB" id="A0A8J6LVW5"/>
<evidence type="ECO:0000256" key="1">
    <source>
        <dbReference type="ARBA" id="ARBA00004453"/>
    </source>
</evidence>
<dbReference type="InterPro" id="IPR041468">
    <property type="entry name" value="HTH_ParB/Spo0J"/>
</dbReference>
<evidence type="ECO:0000256" key="4">
    <source>
        <dbReference type="ARBA" id="ARBA00023125"/>
    </source>
</evidence>
<reference evidence="6" key="1">
    <citation type="submission" date="2020-08" db="EMBL/GenBank/DDBJ databases">
        <authorList>
            <person name="Liu C."/>
            <person name="Sun Q."/>
        </authorList>
    </citation>
    <scope>NUCLEOTIDE SEQUENCE</scope>
    <source>
        <strain evidence="6">NSJ-65</strain>
    </source>
</reference>
<dbReference type="RefSeq" id="WP_186488254.1">
    <property type="nucleotide sequence ID" value="NZ_JACOGI010000002.1"/>
</dbReference>
<dbReference type="InterPro" id="IPR003115">
    <property type="entry name" value="ParB_N"/>
</dbReference>
<evidence type="ECO:0000313" key="7">
    <source>
        <dbReference type="Proteomes" id="UP000597668"/>
    </source>
</evidence>
<dbReference type="SMART" id="SM00470">
    <property type="entry name" value="ParB"/>
    <property type="match status" value="1"/>
</dbReference>
<evidence type="ECO:0000256" key="2">
    <source>
        <dbReference type="ARBA" id="ARBA00006295"/>
    </source>
</evidence>
<proteinExistence type="inferred from homology"/>
<comment type="caution">
    <text evidence="6">The sequence shown here is derived from an EMBL/GenBank/DDBJ whole genome shotgun (WGS) entry which is preliminary data.</text>
</comment>
<dbReference type="CDD" id="cd16393">
    <property type="entry name" value="SPO0J_N"/>
    <property type="match status" value="1"/>
</dbReference>
<accession>A0A8J6LVW5</accession>
<dbReference type="InterPro" id="IPR050336">
    <property type="entry name" value="Chromosome_partition/occlusion"/>
</dbReference>
<comment type="similarity">
    <text evidence="2">Belongs to the ParB family.</text>
</comment>
<dbReference type="InterPro" id="IPR036086">
    <property type="entry name" value="ParB/Sulfiredoxin_sf"/>
</dbReference>
<dbReference type="PANTHER" id="PTHR33375">
    <property type="entry name" value="CHROMOSOME-PARTITIONING PROTEIN PARB-RELATED"/>
    <property type="match status" value="1"/>
</dbReference>
<dbReference type="Gene3D" id="1.10.10.2830">
    <property type="match status" value="1"/>
</dbReference>
<dbReference type="FunFam" id="3.90.1530.30:FF:000001">
    <property type="entry name" value="Chromosome partitioning protein ParB"/>
    <property type="match status" value="1"/>
</dbReference>
<evidence type="ECO:0000313" key="6">
    <source>
        <dbReference type="EMBL" id="MBC3516585.1"/>
    </source>
</evidence>
<dbReference type="Pfam" id="PF17762">
    <property type="entry name" value="HTH_ParB"/>
    <property type="match status" value="1"/>
</dbReference>
<dbReference type="Pfam" id="PF02195">
    <property type="entry name" value="ParB_N"/>
    <property type="match status" value="1"/>
</dbReference>
<dbReference type="PANTHER" id="PTHR33375:SF1">
    <property type="entry name" value="CHROMOSOME-PARTITIONING PROTEIN PARB-RELATED"/>
    <property type="match status" value="1"/>
</dbReference>
<keyword evidence="3" id="KW-0159">Chromosome partition</keyword>
<name>A0A8J6LVW5_9FIRM</name>
<organism evidence="6 7">
    <name type="scientific">Neobittarella massiliensis</name>
    <name type="common">ex Bilen et al. 2018</name>
    <dbReference type="NCBI Taxonomy" id="2041842"/>
    <lineage>
        <taxon>Bacteria</taxon>
        <taxon>Bacillati</taxon>
        <taxon>Bacillota</taxon>
        <taxon>Clostridia</taxon>
        <taxon>Eubacteriales</taxon>
        <taxon>Oscillospiraceae</taxon>
        <taxon>Neobittarella (ex Bilen et al. 2018)</taxon>
    </lineage>
</organism>
<dbReference type="SUPFAM" id="SSF109709">
    <property type="entry name" value="KorB DNA-binding domain-like"/>
    <property type="match status" value="1"/>
</dbReference>
<dbReference type="GO" id="GO:0009295">
    <property type="term" value="C:nucleoid"/>
    <property type="evidence" value="ECO:0007669"/>
    <property type="project" value="UniProtKB-SubCell"/>
</dbReference>
<dbReference type="GO" id="GO:0005694">
    <property type="term" value="C:chromosome"/>
    <property type="evidence" value="ECO:0007669"/>
    <property type="project" value="TreeGrafter"/>
</dbReference>
<dbReference type="Proteomes" id="UP000597668">
    <property type="component" value="Unassembled WGS sequence"/>
</dbReference>
<dbReference type="FunFam" id="1.10.10.2830:FF:000001">
    <property type="entry name" value="Chromosome partitioning protein ParB"/>
    <property type="match status" value="1"/>
</dbReference>
<feature type="domain" description="ParB-like N-terminal" evidence="5">
    <location>
        <begin position="28"/>
        <end position="118"/>
    </location>
</feature>
<evidence type="ECO:0000256" key="3">
    <source>
        <dbReference type="ARBA" id="ARBA00022829"/>
    </source>
</evidence>